<keyword evidence="3" id="KW-0134">Cell wall</keyword>
<keyword evidence="6" id="KW-0378">Hydrolase</keyword>
<comment type="subcellular location">
    <subcellularLocation>
        <location evidence="1">Secreted</location>
        <location evidence="1">Cell wall</location>
    </subcellularLocation>
</comment>
<dbReference type="GO" id="GO:0009986">
    <property type="term" value="C:cell surface"/>
    <property type="evidence" value="ECO:0007669"/>
    <property type="project" value="TreeGrafter"/>
</dbReference>
<dbReference type="GO" id="GO:0005576">
    <property type="term" value="C:extracellular region"/>
    <property type="evidence" value="ECO:0007669"/>
    <property type="project" value="TreeGrafter"/>
</dbReference>
<comment type="caution">
    <text evidence="14">The sequence shown here is derived from an EMBL/GenBank/DDBJ whole genome shotgun (WGS) entry which is preliminary data.</text>
</comment>
<dbReference type="InterPro" id="IPR000490">
    <property type="entry name" value="Glyco_hydro_17"/>
</dbReference>
<sequence>MRISTVVTAVLACAPGLASAALGFALGAKQPDGQCKLQADYEADFRAIREASGSNIVRIYAADQCNTAKEVLPAAKKEDFKVVLGIWADTDESYAADKAAVVRHSPGFEHQVYAVTVGSESLYRGNFTGPELADKLKDMKKATPHFKVGTADTWNKFNDGTADAVIRQADILLANAFSFWQGQAAGNASSYFLDNIARAFEHIQTVSGEGATNKKAVPGHDNAEAYYKNGVCFLVQWGFNVFFFEAFDEPWKPHAISEEGFEAPEVHWGGMTADRRAKYPLKC</sequence>
<feature type="signal peptide" evidence="13">
    <location>
        <begin position="1"/>
        <end position="20"/>
    </location>
</feature>
<evidence type="ECO:0000256" key="12">
    <source>
        <dbReference type="RuleBase" id="RU004335"/>
    </source>
</evidence>
<dbReference type="Gene3D" id="3.20.20.80">
    <property type="entry name" value="Glycosidases"/>
    <property type="match status" value="1"/>
</dbReference>
<dbReference type="Pfam" id="PF00332">
    <property type="entry name" value="Glyco_hydro_17"/>
    <property type="match status" value="1"/>
</dbReference>
<dbReference type="GO" id="GO:0071555">
    <property type="term" value="P:cell wall organization"/>
    <property type="evidence" value="ECO:0007669"/>
    <property type="project" value="TreeGrafter"/>
</dbReference>
<dbReference type="GO" id="GO:0004338">
    <property type="term" value="F:glucan exo-1,3-beta-glucosidase activity"/>
    <property type="evidence" value="ECO:0007669"/>
    <property type="project" value="UniProtKB-EC"/>
</dbReference>
<evidence type="ECO:0000256" key="10">
    <source>
        <dbReference type="ARBA" id="ARBA00038929"/>
    </source>
</evidence>
<evidence type="ECO:0000313" key="14">
    <source>
        <dbReference type="EMBL" id="TEA10890.1"/>
    </source>
</evidence>
<dbReference type="GO" id="GO:0042973">
    <property type="term" value="F:glucan endo-1,3-beta-D-glucosidase activity"/>
    <property type="evidence" value="ECO:0007669"/>
    <property type="project" value="TreeGrafter"/>
</dbReference>
<dbReference type="SUPFAM" id="SSF51445">
    <property type="entry name" value="(Trans)glycosidases"/>
    <property type="match status" value="1"/>
</dbReference>
<dbReference type="Proteomes" id="UP000295604">
    <property type="component" value="Unassembled WGS sequence"/>
</dbReference>
<evidence type="ECO:0000256" key="2">
    <source>
        <dbReference type="ARBA" id="ARBA00008773"/>
    </source>
</evidence>
<dbReference type="GO" id="GO:0005975">
    <property type="term" value="P:carbohydrate metabolic process"/>
    <property type="evidence" value="ECO:0007669"/>
    <property type="project" value="InterPro"/>
</dbReference>
<keyword evidence="8" id="KW-0326">Glycosidase</keyword>
<dbReference type="EMBL" id="QAPF01000402">
    <property type="protein sequence ID" value="TEA10890.1"/>
    <property type="molecule type" value="Genomic_DNA"/>
</dbReference>
<dbReference type="EC" id="3.2.1.58" evidence="10"/>
<evidence type="ECO:0000256" key="7">
    <source>
        <dbReference type="ARBA" id="ARBA00023180"/>
    </source>
</evidence>
<keyword evidence="4" id="KW-0964">Secreted</keyword>
<keyword evidence="15" id="KW-1185">Reference proteome</keyword>
<feature type="chain" id="PRO_5020463256" description="glucan 1,3-beta-glucosidase" evidence="13">
    <location>
        <begin position="21"/>
        <end position="283"/>
    </location>
</feature>
<comment type="catalytic activity">
    <reaction evidence="9">
        <text>Successive hydrolysis of beta-D-glucose units from the non-reducing ends of (1-&gt;3)-beta-D-glucans, releasing alpha-glucose.</text>
        <dbReference type="EC" id="3.2.1.58"/>
    </reaction>
</comment>
<evidence type="ECO:0000256" key="6">
    <source>
        <dbReference type="ARBA" id="ARBA00022801"/>
    </source>
</evidence>
<organism evidence="14 15">
    <name type="scientific">Colletotrichum sidae</name>
    <dbReference type="NCBI Taxonomy" id="1347389"/>
    <lineage>
        <taxon>Eukaryota</taxon>
        <taxon>Fungi</taxon>
        <taxon>Dikarya</taxon>
        <taxon>Ascomycota</taxon>
        <taxon>Pezizomycotina</taxon>
        <taxon>Sordariomycetes</taxon>
        <taxon>Hypocreomycetidae</taxon>
        <taxon>Glomerellales</taxon>
        <taxon>Glomerellaceae</taxon>
        <taxon>Colletotrichum</taxon>
        <taxon>Colletotrichum orbiculare species complex</taxon>
    </lineage>
</organism>
<dbReference type="AlphaFoldDB" id="A0A4R8T2K3"/>
<evidence type="ECO:0000256" key="3">
    <source>
        <dbReference type="ARBA" id="ARBA00022512"/>
    </source>
</evidence>
<reference evidence="14 15" key="1">
    <citation type="submission" date="2018-11" db="EMBL/GenBank/DDBJ databases">
        <title>Genome sequence and assembly of Colletotrichum sidae.</title>
        <authorList>
            <person name="Gan P."/>
            <person name="Shirasu K."/>
        </authorList>
    </citation>
    <scope>NUCLEOTIDE SEQUENCE [LARGE SCALE GENOMIC DNA]</scope>
    <source>
        <strain evidence="14 15">CBS 518.97</strain>
    </source>
</reference>
<evidence type="ECO:0000256" key="5">
    <source>
        <dbReference type="ARBA" id="ARBA00022729"/>
    </source>
</evidence>
<keyword evidence="7" id="KW-0325">Glycoprotein</keyword>
<evidence type="ECO:0000256" key="1">
    <source>
        <dbReference type="ARBA" id="ARBA00004191"/>
    </source>
</evidence>
<evidence type="ECO:0000313" key="15">
    <source>
        <dbReference type="Proteomes" id="UP000295604"/>
    </source>
</evidence>
<dbReference type="InterPro" id="IPR017853">
    <property type="entry name" value="GH"/>
</dbReference>
<evidence type="ECO:0000256" key="9">
    <source>
        <dbReference type="ARBA" id="ARBA00036824"/>
    </source>
</evidence>
<keyword evidence="5 13" id="KW-0732">Signal</keyword>
<comment type="similarity">
    <text evidence="2 12">Belongs to the glycosyl hydrolase 17 family.</text>
</comment>
<evidence type="ECO:0000256" key="8">
    <source>
        <dbReference type="ARBA" id="ARBA00023295"/>
    </source>
</evidence>
<evidence type="ECO:0000256" key="4">
    <source>
        <dbReference type="ARBA" id="ARBA00022525"/>
    </source>
</evidence>
<dbReference type="InterPro" id="IPR050732">
    <property type="entry name" value="Beta-glucan_modifiers"/>
</dbReference>
<protein>
    <recommendedName>
        <fullName evidence="10">glucan 1,3-beta-glucosidase</fullName>
        <ecNumber evidence="10">3.2.1.58</ecNumber>
    </recommendedName>
    <alternativeName>
        <fullName evidence="11">Exo-1,3-beta-glucanase</fullName>
    </alternativeName>
</protein>
<evidence type="ECO:0000256" key="11">
    <source>
        <dbReference type="ARBA" id="ARBA00041761"/>
    </source>
</evidence>
<dbReference type="PANTHER" id="PTHR16631:SF26">
    <property type="entry name" value="GLUCAN 1,3-BETA-GLUCOSIDASE"/>
    <property type="match status" value="1"/>
</dbReference>
<name>A0A4R8T2K3_9PEZI</name>
<dbReference type="GO" id="GO:0009277">
    <property type="term" value="C:fungal-type cell wall"/>
    <property type="evidence" value="ECO:0007669"/>
    <property type="project" value="TreeGrafter"/>
</dbReference>
<evidence type="ECO:0000256" key="13">
    <source>
        <dbReference type="SAM" id="SignalP"/>
    </source>
</evidence>
<proteinExistence type="inferred from homology"/>
<dbReference type="PANTHER" id="PTHR16631">
    <property type="entry name" value="GLUCAN 1,3-BETA-GLUCOSIDASE"/>
    <property type="match status" value="1"/>
</dbReference>
<gene>
    <name evidence="14" type="ORF">C8034_v008367</name>
</gene>
<accession>A0A4R8T2K3</accession>